<protein>
    <submittedName>
        <fullName evidence="1">Uncharacterized protein</fullName>
    </submittedName>
</protein>
<dbReference type="AlphaFoldDB" id="A0AAD6S610"/>
<keyword evidence="2" id="KW-1185">Reference proteome</keyword>
<evidence type="ECO:0000313" key="2">
    <source>
        <dbReference type="Proteomes" id="UP001218188"/>
    </source>
</evidence>
<dbReference type="Proteomes" id="UP001218188">
    <property type="component" value="Unassembled WGS sequence"/>
</dbReference>
<comment type="caution">
    <text evidence="1">The sequence shown here is derived from an EMBL/GenBank/DDBJ whole genome shotgun (WGS) entry which is preliminary data.</text>
</comment>
<dbReference type="EMBL" id="JARJCM010000230">
    <property type="protein sequence ID" value="KAJ7021495.1"/>
    <property type="molecule type" value="Genomic_DNA"/>
</dbReference>
<organism evidence="1 2">
    <name type="scientific">Mycena alexandri</name>
    <dbReference type="NCBI Taxonomy" id="1745969"/>
    <lineage>
        <taxon>Eukaryota</taxon>
        <taxon>Fungi</taxon>
        <taxon>Dikarya</taxon>
        <taxon>Basidiomycota</taxon>
        <taxon>Agaricomycotina</taxon>
        <taxon>Agaricomycetes</taxon>
        <taxon>Agaricomycetidae</taxon>
        <taxon>Agaricales</taxon>
        <taxon>Marasmiineae</taxon>
        <taxon>Mycenaceae</taxon>
        <taxon>Mycena</taxon>
    </lineage>
</organism>
<evidence type="ECO:0000313" key="1">
    <source>
        <dbReference type="EMBL" id="KAJ7021495.1"/>
    </source>
</evidence>
<proteinExistence type="predicted"/>
<sequence length="135" mass="15133">MSDSKLEPQDKISPEEQQRLLDLEERELKREVIKIGPLGPISAAASAYLGRYMEKTPPGEKTPAERLHDMIRNGGDVYTMALQDTEVAKAAAKRLERKGGVEYLTALREAGFARATAEKAKFWERERMKAKEVGS</sequence>
<gene>
    <name evidence="1" type="ORF">C8F04DRAFT_1273612</name>
</gene>
<name>A0AAD6S610_9AGAR</name>
<accession>A0AAD6S610</accession>
<reference evidence="1" key="1">
    <citation type="submission" date="2023-03" db="EMBL/GenBank/DDBJ databases">
        <title>Massive genome expansion in bonnet fungi (Mycena s.s.) driven by repeated elements and novel gene families across ecological guilds.</title>
        <authorList>
            <consortium name="Lawrence Berkeley National Laboratory"/>
            <person name="Harder C.B."/>
            <person name="Miyauchi S."/>
            <person name="Viragh M."/>
            <person name="Kuo A."/>
            <person name="Thoen E."/>
            <person name="Andreopoulos B."/>
            <person name="Lu D."/>
            <person name="Skrede I."/>
            <person name="Drula E."/>
            <person name="Henrissat B."/>
            <person name="Morin E."/>
            <person name="Kohler A."/>
            <person name="Barry K."/>
            <person name="LaButti K."/>
            <person name="Morin E."/>
            <person name="Salamov A."/>
            <person name="Lipzen A."/>
            <person name="Mereny Z."/>
            <person name="Hegedus B."/>
            <person name="Baldrian P."/>
            <person name="Stursova M."/>
            <person name="Weitz H."/>
            <person name="Taylor A."/>
            <person name="Grigoriev I.V."/>
            <person name="Nagy L.G."/>
            <person name="Martin F."/>
            <person name="Kauserud H."/>
        </authorList>
    </citation>
    <scope>NUCLEOTIDE SEQUENCE</scope>
    <source>
        <strain evidence="1">CBHHK200</strain>
    </source>
</reference>